<organism evidence="8 9">
    <name type="scientific">Handroanthus impetiginosus</name>
    <dbReference type="NCBI Taxonomy" id="429701"/>
    <lineage>
        <taxon>Eukaryota</taxon>
        <taxon>Viridiplantae</taxon>
        <taxon>Streptophyta</taxon>
        <taxon>Embryophyta</taxon>
        <taxon>Tracheophyta</taxon>
        <taxon>Spermatophyta</taxon>
        <taxon>Magnoliopsida</taxon>
        <taxon>eudicotyledons</taxon>
        <taxon>Gunneridae</taxon>
        <taxon>Pentapetalae</taxon>
        <taxon>asterids</taxon>
        <taxon>lamiids</taxon>
        <taxon>Lamiales</taxon>
        <taxon>Bignoniaceae</taxon>
        <taxon>Crescentiina</taxon>
        <taxon>Tabebuia alliance</taxon>
        <taxon>Handroanthus</taxon>
    </lineage>
</organism>
<name>A0A2G9G944_9LAMI</name>
<evidence type="ECO:0000259" key="7">
    <source>
        <dbReference type="PROSITE" id="PS50845"/>
    </source>
</evidence>
<evidence type="ECO:0000256" key="5">
    <source>
        <dbReference type="ARBA" id="ARBA00023136"/>
    </source>
</evidence>
<dbReference type="PANTHER" id="PTHR10994:SF145">
    <property type="entry name" value="RETICULON-LIKE PROTEIN B13"/>
    <property type="match status" value="1"/>
</dbReference>
<keyword evidence="9" id="KW-1185">Reference proteome</keyword>
<comment type="subcellular location">
    <subcellularLocation>
        <location evidence="1 6">Endoplasmic reticulum membrane</location>
        <topology evidence="1 6">Multi-pass membrane protein</topology>
    </subcellularLocation>
</comment>
<gene>
    <name evidence="8" type="ORF">CDL12_25678</name>
</gene>
<evidence type="ECO:0000256" key="4">
    <source>
        <dbReference type="ARBA" id="ARBA00022989"/>
    </source>
</evidence>
<dbReference type="InterPro" id="IPR045064">
    <property type="entry name" value="Reticulon-like"/>
</dbReference>
<proteinExistence type="predicted"/>
<evidence type="ECO:0000256" key="6">
    <source>
        <dbReference type="RuleBase" id="RU363132"/>
    </source>
</evidence>
<comment type="caution">
    <text evidence="8">The sequence shown here is derived from an EMBL/GenBank/DDBJ whole genome shotgun (WGS) entry which is preliminary data.</text>
</comment>
<feature type="domain" description="Reticulon" evidence="7">
    <location>
        <begin position="57"/>
        <end position="220"/>
    </location>
</feature>
<feature type="transmembrane region" description="Helical" evidence="6">
    <location>
        <begin position="184"/>
        <end position="202"/>
    </location>
</feature>
<dbReference type="AlphaFoldDB" id="A0A2G9G944"/>
<dbReference type="PROSITE" id="PS50845">
    <property type="entry name" value="RETICULON"/>
    <property type="match status" value="1"/>
</dbReference>
<evidence type="ECO:0000313" key="9">
    <source>
        <dbReference type="Proteomes" id="UP000231279"/>
    </source>
</evidence>
<evidence type="ECO:0000313" key="8">
    <source>
        <dbReference type="EMBL" id="PIN01813.1"/>
    </source>
</evidence>
<dbReference type="OrthoDB" id="567788at2759"/>
<evidence type="ECO:0000256" key="3">
    <source>
        <dbReference type="ARBA" id="ARBA00022824"/>
    </source>
</evidence>
<feature type="transmembrane region" description="Helical" evidence="6">
    <location>
        <begin position="159"/>
        <end position="178"/>
    </location>
</feature>
<dbReference type="Pfam" id="PF02453">
    <property type="entry name" value="Reticulon"/>
    <property type="match status" value="1"/>
</dbReference>
<reference evidence="9" key="1">
    <citation type="journal article" date="2018" name="Gigascience">
        <title>Genome assembly of the Pink Ipe (Handroanthus impetiginosus, Bignoniaceae), a highly valued, ecologically keystone Neotropical timber forest tree.</title>
        <authorList>
            <person name="Silva-Junior O.B."/>
            <person name="Grattapaglia D."/>
            <person name="Novaes E."/>
            <person name="Collevatti R.G."/>
        </authorList>
    </citation>
    <scope>NUCLEOTIDE SEQUENCE [LARGE SCALE GENOMIC DNA]</scope>
    <source>
        <strain evidence="9">cv. UFG-1</strain>
    </source>
</reference>
<dbReference type="GO" id="GO:0009617">
    <property type="term" value="P:response to bacterium"/>
    <property type="evidence" value="ECO:0007669"/>
    <property type="project" value="InterPro"/>
</dbReference>
<sequence length="220" mass="24981">MSDISESPPSPPKVQLHNDKPGISLSLSLTHSLTHAQHALTGKLFHICTLFFGADIVRELVLWRRKQLNVVILLAATAAWIAMEVYQYNFVTLLSWVAMAFVACFFFWGNIHRLLKKEAPDLSELEISEGTAMGTANLLRQRVEEGIRLMFHVSAEREWLVFAGVVACLYLISVAARYLDFLTLSYIGLVGGLTIPVIYVKYEYKIREFGEKLRTKSQRF</sequence>
<evidence type="ECO:0000256" key="1">
    <source>
        <dbReference type="ARBA" id="ARBA00004477"/>
    </source>
</evidence>
<dbReference type="GO" id="GO:0005789">
    <property type="term" value="C:endoplasmic reticulum membrane"/>
    <property type="evidence" value="ECO:0007669"/>
    <property type="project" value="UniProtKB-SubCell"/>
</dbReference>
<keyword evidence="5 6" id="KW-0472">Membrane</keyword>
<feature type="transmembrane region" description="Helical" evidence="6">
    <location>
        <begin position="68"/>
        <end position="87"/>
    </location>
</feature>
<accession>A0A2G9G944</accession>
<dbReference type="STRING" id="429701.A0A2G9G944"/>
<keyword evidence="3 6" id="KW-0256">Endoplasmic reticulum</keyword>
<protein>
    <recommendedName>
        <fullName evidence="6">Reticulon-like protein</fullName>
    </recommendedName>
</protein>
<dbReference type="EMBL" id="NKXS01006234">
    <property type="protein sequence ID" value="PIN01813.1"/>
    <property type="molecule type" value="Genomic_DNA"/>
</dbReference>
<feature type="transmembrane region" description="Helical" evidence="6">
    <location>
        <begin position="93"/>
        <end position="111"/>
    </location>
</feature>
<evidence type="ECO:0000256" key="2">
    <source>
        <dbReference type="ARBA" id="ARBA00022692"/>
    </source>
</evidence>
<dbReference type="PANTHER" id="PTHR10994">
    <property type="entry name" value="RETICULON"/>
    <property type="match status" value="1"/>
</dbReference>
<keyword evidence="2 6" id="KW-0812">Transmembrane</keyword>
<keyword evidence="4 6" id="KW-1133">Transmembrane helix</keyword>
<dbReference type="InterPro" id="IPR003388">
    <property type="entry name" value="Reticulon"/>
</dbReference>
<dbReference type="Proteomes" id="UP000231279">
    <property type="component" value="Unassembled WGS sequence"/>
</dbReference>